<dbReference type="GO" id="GO:0035861">
    <property type="term" value="C:site of double-strand break"/>
    <property type="evidence" value="ECO:0007669"/>
    <property type="project" value="TreeGrafter"/>
</dbReference>
<gene>
    <name evidence="4" type="ORF">NDU88_007138</name>
</gene>
<proteinExistence type="inferred from homology"/>
<evidence type="ECO:0000313" key="4">
    <source>
        <dbReference type="EMBL" id="KAJ1140800.1"/>
    </source>
</evidence>
<name>A0AAV7QNU4_PLEWA</name>
<dbReference type="EMBL" id="JANPWB010000010">
    <property type="protein sequence ID" value="KAJ1140800.1"/>
    <property type="molecule type" value="Genomic_DNA"/>
</dbReference>
<reference evidence="4" key="1">
    <citation type="journal article" date="2022" name="bioRxiv">
        <title>Sequencing and chromosome-scale assembly of the giantPleurodeles waltlgenome.</title>
        <authorList>
            <person name="Brown T."/>
            <person name="Elewa A."/>
            <person name="Iarovenko S."/>
            <person name="Subramanian E."/>
            <person name="Araus A.J."/>
            <person name="Petzold A."/>
            <person name="Susuki M."/>
            <person name="Suzuki K.-i.T."/>
            <person name="Hayashi T."/>
            <person name="Toyoda A."/>
            <person name="Oliveira C."/>
            <person name="Osipova E."/>
            <person name="Leigh N.D."/>
            <person name="Simon A."/>
            <person name="Yun M.H."/>
        </authorList>
    </citation>
    <scope>NUCLEOTIDE SEQUENCE</scope>
    <source>
        <strain evidence="4">20211129_DDA</strain>
        <tissue evidence="4">Liver</tissue>
    </source>
</reference>
<evidence type="ECO:0000259" key="3">
    <source>
        <dbReference type="Pfam" id="PF14816"/>
    </source>
</evidence>
<keyword evidence="5" id="KW-1185">Reference proteome</keyword>
<dbReference type="GO" id="GO:2000781">
    <property type="term" value="P:positive regulation of double-strand break repair"/>
    <property type="evidence" value="ECO:0007669"/>
    <property type="project" value="TreeGrafter"/>
</dbReference>
<dbReference type="GO" id="GO:0006974">
    <property type="term" value="P:DNA damage response"/>
    <property type="evidence" value="ECO:0007669"/>
    <property type="project" value="TreeGrafter"/>
</dbReference>
<accession>A0AAV7QNU4</accession>
<evidence type="ECO:0000313" key="5">
    <source>
        <dbReference type="Proteomes" id="UP001066276"/>
    </source>
</evidence>
<feature type="domain" description="Coiled-coil SMC6 And NSE5 INteracting (CANIN)" evidence="3">
    <location>
        <begin position="657"/>
        <end position="1024"/>
    </location>
</feature>
<comment type="caution">
    <text evidence="4">The sequence shown here is derived from an EMBL/GenBank/DDBJ whole genome shotgun (WGS) entry which is preliminary data.</text>
</comment>
<organism evidence="4 5">
    <name type="scientific">Pleurodeles waltl</name>
    <name type="common">Iberian ribbed newt</name>
    <dbReference type="NCBI Taxonomy" id="8319"/>
    <lineage>
        <taxon>Eukaryota</taxon>
        <taxon>Metazoa</taxon>
        <taxon>Chordata</taxon>
        <taxon>Craniata</taxon>
        <taxon>Vertebrata</taxon>
        <taxon>Euteleostomi</taxon>
        <taxon>Amphibia</taxon>
        <taxon>Batrachia</taxon>
        <taxon>Caudata</taxon>
        <taxon>Salamandroidea</taxon>
        <taxon>Salamandridae</taxon>
        <taxon>Pleurodelinae</taxon>
        <taxon>Pleurodeles</taxon>
    </lineage>
</organism>
<dbReference type="GO" id="GO:0005634">
    <property type="term" value="C:nucleus"/>
    <property type="evidence" value="ECO:0007669"/>
    <property type="project" value="TreeGrafter"/>
</dbReference>
<dbReference type="PANTHER" id="PTHR16046:SF10">
    <property type="entry name" value="SMC5-SMC6 COMPLEX LOCALIZATION FACTOR PROTEIN 2"/>
    <property type="match status" value="1"/>
</dbReference>
<dbReference type="AlphaFoldDB" id="A0AAV7QNU4"/>
<dbReference type="Pfam" id="PF14816">
    <property type="entry name" value="CANIN"/>
    <property type="match status" value="1"/>
</dbReference>
<dbReference type="GO" id="GO:1990166">
    <property type="term" value="P:protein localization to site of double-strand break"/>
    <property type="evidence" value="ECO:0007669"/>
    <property type="project" value="TreeGrafter"/>
</dbReference>
<dbReference type="InterPro" id="IPR044276">
    <property type="entry name" value="CANIN_dom"/>
</dbReference>
<evidence type="ECO:0000256" key="2">
    <source>
        <dbReference type="SAM" id="MobiDB-lite"/>
    </source>
</evidence>
<sequence length="1203" mass="135247">MQRNQSITDFFKPAHNSSDRTVFASQLNGNINDELGRLAIPGAEQLGRSIKVSSPARKRRKMPCPSPNKSPIIEAFKRGVKQVKSTSPNTFDSICVSSKETLTSLCSCTKCPENITPQKTAMRKLILCTDSSLHAPLNNTFKKKIAAEEQSEANGCFSLENSSEQKVQCKPMGGVDSEGMWSKQSPKPAPKTVLKDRGIGSGNLENISVSHQRLKSSISKSCNLTDPDLQIAIETTYANEEERAFNPRLVQSLQHSWNQESGSFSGVGKNSPQENRSHVMNGLGLVQENLPVGSASCIQRIVPRISLPEAMPVSRSVMIKNNSFSVMCSNGKRKRTSGHSGFQSLGHSEGQISESYLHLSGKELKNTKSCFMDNAVTASSLGVPDSKIADLRTNNGSLSKVSLESNTQNARRFVSLNIDPSSVKAVNARQCHHNTTEHSKDTSLIAQPAESLKLSVPSDERTTYRHLACLQTKASSNLHSLEQMHLRPHPSIMGSTSPEPQDTNCMIALPHVEEISLPSECCGTLNCKGDFKPALRSSEIIRKPLLLKEIDGTITSHSSEDEFSSRDLLPSSNGDVLRCELVDDHKPNRRRQDSLDSDDSFECNLDSDDDDEMLQPLEKIMQNASSLPTATPEKACFEVLSSQESITPLNTQFTAPSPVAYANSLDRLLREKEDSKRLDDLEQKLKGDIEQGMGIFCPFADEPNTDEEGTLSEEHRAFINKFSVVTDAIPDLHPGEEIFHLSNSGKLFNQHTLDLKNFGFVPHREEEKLILSAGKKQQINLATQSFLSLIYRFVQCPAPILRWLFQMMSVHSDYIVSVQILNTLMDVTVSNFSTSDAHFRPWMPSILDVAVVFLNMGIPFTSLFSLQCLQPDFKEEDILFQMRTSVSQEENHQSTKSPAFSRFPESNIINIIKFLGFCTTVCPEHYKDHDIMQLLIFLFKIRLEKQLKQIPLVDIHCLLENLLKNIRDWNVKMVELCMCISKLSSHHHNLLKLVHLVPNSIARGRQLRKHLSLLIISKLLDKKCECLPQDNNLQMSLLYRYIIQMKPSTLTKKMLAEEIAEHQNDYPEQVVHAKVEQKAYYLTYSLLNLVNEASYLDVCLSNERTFILKLCSALEKHVKCDIREDARLFYRTKVKDLVARIYGTWQELLHNSRPNKGKLHDYWEPVFECQSPNSKDMDEAVNLAEPFPLKKEIEEIAQDTKSI</sequence>
<dbReference type="Proteomes" id="UP001066276">
    <property type="component" value="Chromosome 6"/>
</dbReference>
<evidence type="ECO:0000256" key="1">
    <source>
        <dbReference type="ARBA" id="ARBA00010311"/>
    </source>
</evidence>
<dbReference type="InterPro" id="IPR026161">
    <property type="entry name" value="FAM178"/>
</dbReference>
<feature type="region of interest" description="Disordered" evidence="2">
    <location>
        <begin position="173"/>
        <end position="198"/>
    </location>
</feature>
<protein>
    <recommendedName>
        <fullName evidence="3">Coiled-coil SMC6 And NSE5 INteracting (CANIN) domain-containing protein</fullName>
    </recommendedName>
</protein>
<comment type="similarity">
    <text evidence="1">Belongs to the FAM178 family.</text>
</comment>
<dbReference type="PANTHER" id="PTHR16046">
    <property type="entry name" value="SMC5-SMC6 COMPLEX LOCALIZATION FACTOR 2"/>
    <property type="match status" value="1"/>
</dbReference>